<dbReference type="EMBL" id="JABRWQ010000005">
    <property type="protein sequence ID" value="NRD24249.1"/>
    <property type="molecule type" value="Genomic_DNA"/>
</dbReference>
<keyword evidence="2" id="KW-1185">Reference proteome</keyword>
<sequence length="212" mass="24863">MKPKFKTKHIIVLILFLLVGYVLTNMFRTKRLTEKEKAFIPYEKNDEIIFESNKSEIDTINITDLTLSEHPPNLGDMFWAKNTEALRVQTNNHCKTCDGLVSLRTENFSFDTNVSWSIRINCKNYVFGTNLASINKLKSTKLVVNGIEYVDVLVLERGERFIRPKDKFSKMFYNGIFPIDRLYWSKSNGIMKFEIIETNEIWTIKNAVHHRK</sequence>
<reference evidence="1 2" key="1">
    <citation type="journal article" date="2015" name="Int. J. Syst. Evol. Microbiol.">
        <title>Winogradskyella litoriviva sp. nov., isolated from coastal seawater.</title>
        <authorList>
            <person name="Nedashkovskaya O.I."/>
            <person name="Kukhlevskiy A.D."/>
            <person name="Zhukova N.V."/>
            <person name="Kim S.J."/>
            <person name="Rhee S.K."/>
            <person name="Mikhailov V.V."/>
        </authorList>
    </citation>
    <scope>NUCLEOTIDE SEQUENCE [LARGE SCALE GENOMIC DNA]</scope>
    <source>
        <strain evidence="1 2">KMM6491</strain>
    </source>
</reference>
<evidence type="ECO:0000313" key="2">
    <source>
        <dbReference type="Proteomes" id="UP000805085"/>
    </source>
</evidence>
<gene>
    <name evidence="1" type="ORF">HNV10_13400</name>
</gene>
<comment type="caution">
    <text evidence="1">The sequence shown here is derived from an EMBL/GenBank/DDBJ whole genome shotgun (WGS) entry which is preliminary data.</text>
</comment>
<name>A0ABX2E7I0_9FLAO</name>
<evidence type="ECO:0000313" key="1">
    <source>
        <dbReference type="EMBL" id="NRD24249.1"/>
    </source>
</evidence>
<accession>A0ABX2E7I0</accession>
<protein>
    <submittedName>
        <fullName evidence="1">Uncharacterized protein</fullName>
    </submittedName>
</protein>
<dbReference type="Proteomes" id="UP000805085">
    <property type="component" value="Unassembled WGS sequence"/>
</dbReference>
<organism evidence="1 2">
    <name type="scientific">Winogradskyella litoriviva</name>
    <dbReference type="NCBI Taxonomy" id="1220182"/>
    <lineage>
        <taxon>Bacteria</taxon>
        <taxon>Pseudomonadati</taxon>
        <taxon>Bacteroidota</taxon>
        <taxon>Flavobacteriia</taxon>
        <taxon>Flavobacteriales</taxon>
        <taxon>Flavobacteriaceae</taxon>
        <taxon>Winogradskyella</taxon>
    </lineage>
</organism>
<dbReference type="RefSeq" id="WP_173301892.1">
    <property type="nucleotide sequence ID" value="NZ_JABRWQ010000005.1"/>
</dbReference>
<proteinExistence type="predicted"/>